<dbReference type="EMBL" id="ABIL02000005">
    <property type="protein sequence ID" value="EDS72906.1"/>
    <property type="molecule type" value="Genomic_DNA"/>
</dbReference>
<evidence type="ECO:0000259" key="2">
    <source>
        <dbReference type="Pfam" id="PF02368"/>
    </source>
</evidence>
<dbReference type="Proteomes" id="UP000005178">
    <property type="component" value="Unassembled WGS sequence"/>
</dbReference>
<sequence>MFLLTKRGRKMKKLTKIITMLLAVLMILTSVPINVFASENKTFNDINTQSMEDDKEIVIEEEKEEVSSDRGEKEEVKSNEEKSTVKEETKKEVKESSDKDENKTSKESSIPKTKKTLSKSARAVSSINIEKVKYDGEEHDIEIIDGVKTIKVGKPNIKIELIYSYEGTGSCMISSGDNYKIAFIGDGEEYRSIDIGSKMYLYIGNEKGTTVETISDENYNIKDTIKIIAEDNIPTTGIALKQSDITLERTKTYQLKENIEPWNASNTTVTWSSDDPTVASVDSKGKVTAKKSRQCGYNSDKL</sequence>
<dbReference type="Gene3D" id="2.60.40.1080">
    <property type="match status" value="1"/>
</dbReference>
<protein>
    <submittedName>
        <fullName evidence="3">Bacterial group 2 Ig-like protein</fullName>
    </submittedName>
</protein>
<dbReference type="HOGENOM" id="CLU_920235_0_0_9"/>
<accession>B1C7B9</accession>
<feature type="domain" description="BIG2" evidence="2">
    <location>
        <begin position="235"/>
        <end position="291"/>
    </location>
</feature>
<gene>
    <name evidence="3" type="ORF">ANASTE_00621</name>
</gene>
<dbReference type="OrthoDB" id="1808737at2"/>
<proteinExistence type="predicted"/>
<evidence type="ECO:0000256" key="1">
    <source>
        <dbReference type="SAM" id="MobiDB-lite"/>
    </source>
</evidence>
<evidence type="ECO:0000313" key="3">
    <source>
        <dbReference type="EMBL" id="EDS72906.1"/>
    </source>
</evidence>
<feature type="region of interest" description="Disordered" evidence="1">
    <location>
        <begin position="47"/>
        <end position="115"/>
    </location>
</feature>
<dbReference type="STRING" id="445971.ANASTE_00621"/>
<dbReference type="SUPFAM" id="SSF49373">
    <property type="entry name" value="Invasin/intimin cell-adhesion fragments"/>
    <property type="match status" value="1"/>
</dbReference>
<name>B1C7B9_9FIRM</name>
<reference evidence="3" key="2">
    <citation type="submission" date="2013-08" db="EMBL/GenBank/DDBJ databases">
        <title>Draft genome sequence of Anaerofustis stercorihominis (DSM 17244).</title>
        <authorList>
            <person name="Sudarsanam P."/>
            <person name="Ley R."/>
            <person name="Guruge J."/>
            <person name="Turnbaugh P.J."/>
            <person name="Mahowald M."/>
            <person name="Liep D."/>
            <person name="Gordon J."/>
        </authorList>
    </citation>
    <scope>NUCLEOTIDE SEQUENCE</scope>
    <source>
        <strain evidence="3">DSM 17244</strain>
    </source>
</reference>
<organism evidence="3 4">
    <name type="scientific">Anaerofustis stercorihominis DSM 17244</name>
    <dbReference type="NCBI Taxonomy" id="445971"/>
    <lineage>
        <taxon>Bacteria</taxon>
        <taxon>Bacillati</taxon>
        <taxon>Bacillota</taxon>
        <taxon>Clostridia</taxon>
        <taxon>Eubacteriales</taxon>
        <taxon>Eubacteriaceae</taxon>
        <taxon>Anaerofustis</taxon>
    </lineage>
</organism>
<feature type="compositionally biased region" description="Basic and acidic residues" evidence="1">
    <location>
        <begin position="56"/>
        <end position="106"/>
    </location>
</feature>
<comment type="caution">
    <text evidence="3">The sequence shown here is derived from an EMBL/GenBank/DDBJ whole genome shotgun (WGS) entry which is preliminary data.</text>
</comment>
<dbReference type="InterPro" id="IPR003343">
    <property type="entry name" value="Big_2"/>
</dbReference>
<dbReference type="Pfam" id="PF02368">
    <property type="entry name" value="Big_2"/>
    <property type="match status" value="1"/>
</dbReference>
<reference evidence="3" key="1">
    <citation type="submission" date="2008-01" db="EMBL/GenBank/DDBJ databases">
        <authorList>
            <person name="Fulton L."/>
            <person name="Clifton S."/>
            <person name="Fulton B."/>
            <person name="Xu J."/>
            <person name="Minx P."/>
            <person name="Pepin K.H."/>
            <person name="Johnson M."/>
            <person name="Thiruvilangam P."/>
            <person name="Bhonagiri V."/>
            <person name="Nash W.E."/>
            <person name="Mardis E.R."/>
            <person name="Wilson R.K."/>
        </authorList>
    </citation>
    <scope>NUCLEOTIDE SEQUENCE [LARGE SCALE GENOMIC DNA]</scope>
    <source>
        <strain evidence="3">DSM 17244</strain>
    </source>
</reference>
<dbReference type="InterPro" id="IPR008964">
    <property type="entry name" value="Invasin/intimin_cell_adhesion"/>
</dbReference>
<keyword evidence="4" id="KW-1185">Reference proteome</keyword>
<dbReference type="AlphaFoldDB" id="B1C7B9"/>
<evidence type="ECO:0000313" key="4">
    <source>
        <dbReference type="Proteomes" id="UP000005178"/>
    </source>
</evidence>